<dbReference type="EMBL" id="CP011125">
    <property type="protein sequence ID" value="AKF04252.1"/>
    <property type="molecule type" value="Genomic_DNA"/>
</dbReference>
<organism evidence="2 3">
    <name type="scientific">Sandaracinus amylolyticus</name>
    <dbReference type="NCBI Taxonomy" id="927083"/>
    <lineage>
        <taxon>Bacteria</taxon>
        <taxon>Pseudomonadati</taxon>
        <taxon>Myxococcota</taxon>
        <taxon>Polyangia</taxon>
        <taxon>Polyangiales</taxon>
        <taxon>Sandaracinaceae</taxon>
        <taxon>Sandaracinus</taxon>
    </lineage>
</organism>
<keyword evidence="3" id="KW-1185">Reference proteome</keyword>
<dbReference type="RefSeq" id="WP_275935460.1">
    <property type="nucleotide sequence ID" value="NZ_CP011125.1"/>
</dbReference>
<feature type="compositionally biased region" description="Acidic residues" evidence="1">
    <location>
        <begin position="1"/>
        <end position="19"/>
    </location>
</feature>
<name>A0A0F6W0P3_9BACT</name>
<evidence type="ECO:0000313" key="3">
    <source>
        <dbReference type="Proteomes" id="UP000034883"/>
    </source>
</evidence>
<dbReference type="Proteomes" id="UP000034883">
    <property type="component" value="Chromosome"/>
</dbReference>
<gene>
    <name evidence="2" type="ORF">DB32_001401</name>
</gene>
<dbReference type="AlphaFoldDB" id="A0A0F6W0P3"/>
<accession>A0A0F6W0P3</accession>
<evidence type="ECO:0000313" key="2">
    <source>
        <dbReference type="EMBL" id="AKF04252.1"/>
    </source>
</evidence>
<dbReference type="KEGG" id="samy:DB32_001401"/>
<protein>
    <recommendedName>
        <fullName evidence="4">Coenzyme PQQ synthesis protein A</fullName>
    </recommendedName>
</protein>
<evidence type="ECO:0000256" key="1">
    <source>
        <dbReference type="SAM" id="MobiDB-lite"/>
    </source>
</evidence>
<proteinExistence type="predicted"/>
<feature type="region of interest" description="Disordered" evidence="1">
    <location>
        <begin position="1"/>
        <end position="20"/>
    </location>
</feature>
<reference evidence="2 3" key="1">
    <citation type="submission" date="2015-03" db="EMBL/GenBank/DDBJ databases">
        <title>Genome assembly of Sandaracinus amylolyticus DSM 53668.</title>
        <authorList>
            <person name="Sharma G."/>
            <person name="Subramanian S."/>
        </authorList>
    </citation>
    <scope>NUCLEOTIDE SEQUENCE [LARGE SCALE GENOMIC DNA]</scope>
    <source>
        <strain evidence="2 3">DSM 53668</strain>
    </source>
</reference>
<dbReference type="STRING" id="927083.DB32_001401"/>
<evidence type="ECO:0008006" key="4">
    <source>
        <dbReference type="Google" id="ProtNLM"/>
    </source>
</evidence>
<sequence length="43" mass="4741">MEPIDADLAPEPDEDDDEWAPPTFVEIKMDAEIGAYQSDDATS</sequence>